<organism evidence="1 2">
    <name type="scientific">Meloidogyne incognita</name>
    <name type="common">Southern root-knot nematode worm</name>
    <name type="synonym">Oxyuris incognita</name>
    <dbReference type="NCBI Taxonomy" id="6306"/>
    <lineage>
        <taxon>Eukaryota</taxon>
        <taxon>Metazoa</taxon>
        <taxon>Ecdysozoa</taxon>
        <taxon>Nematoda</taxon>
        <taxon>Chromadorea</taxon>
        <taxon>Rhabditida</taxon>
        <taxon>Tylenchina</taxon>
        <taxon>Tylenchomorpha</taxon>
        <taxon>Tylenchoidea</taxon>
        <taxon>Meloidogynidae</taxon>
        <taxon>Meloidogyninae</taxon>
        <taxon>Meloidogyne</taxon>
        <taxon>Meloidogyne incognita group</taxon>
    </lineage>
</organism>
<name>A0A914KML0_MELIC</name>
<dbReference type="GO" id="GO:0016042">
    <property type="term" value="P:lipid catabolic process"/>
    <property type="evidence" value="ECO:0007669"/>
    <property type="project" value="InterPro"/>
</dbReference>
<dbReference type="InterPro" id="IPR002918">
    <property type="entry name" value="Lipase_EstA/Esterase_EstB"/>
</dbReference>
<reference evidence="2" key="1">
    <citation type="submission" date="2022-11" db="UniProtKB">
        <authorList>
            <consortium name="WormBaseParasite"/>
        </authorList>
    </citation>
    <scope>IDENTIFICATION</scope>
</reference>
<evidence type="ECO:0000313" key="1">
    <source>
        <dbReference type="Proteomes" id="UP000887563"/>
    </source>
</evidence>
<protein>
    <submittedName>
        <fullName evidence="2">Lipase</fullName>
    </submittedName>
</protein>
<dbReference type="GO" id="GO:0016298">
    <property type="term" value="F:lipase activity"/>
    <property type="evidence" value="ECO:0007669"/>
    <property type="project" value="TreeGrafter"/>
</dbReference>
<accession>A0A914KML0</accession>
<dbReference type="Proteomes" id="UP000887563">
    <property type="component" value="Unplaced"/>
</dbReference>
<dbReference type="WBParaSite" id="Minc3s00050g02701">
    <property type="protein sequence ID" value="Minc3s00050g02701"/>
    <property type="gene ID" value="Minc3s00050g02701"/>
</dbReference>
<dbReference type="Pfam" id="PF01674">
    <property type="entry name" value="Lipase_2"/>
    <property type="match status" value="1"/>
</dbReference>
<dbReference type="PANTHER" id="PTHR32015">
    <property type="entry name" value="FASTING INDUCED LIPASE"/>
    <property type="match status" value="1"/>
</dbReference>
<proteinExistence type="predicted"/>
<dbReference type="Gene3D" id="3.40.50.1820">
    <property type="entry name" value="alpha/beta hydrolase"/>
    <property type="match status" value="1"/>
</dbReference>
<dbReference type="AlphaFoldDB" id="A0A914KML0"/>
<dbReference type="SUPFAM" id="SSF53474">
    <property type="entry name" value="alpha/beta-Hydrolases"/>
    <property type="match status" value="1"/>
</dbReference>
<keyword evidence="1" id="KW-1185">Reference proteome</keyword>
<sequence>MDMGGYLYGSFGGKEGDNDTIINEPIIFVHGVTLRAGVFVSHRNYFLGKGYSTSEASFDTKFLKIIILKLYATTYADGGHTPFYMNELECSSVKQIREFILAVHNYTEKTVDIIAYSMGVAISRKSILGGHCVDTGEFLGEPLTEYIDTFVSVGGVAYGMEWCPKNLPACNMIDGMVCDSEYMMDINQAMARYEGENSFAIYSRDDYIVGQVCCGHPCSELKNANLTIAMRYHDHVTVFTRTMPLQYSLVTNHSGADY</sequence>
<dbReference type="InterPro" id="IPR029058">
    <property type="entry name" value="AB_hydrolase_fold"/>
</dbReference>
<dbReference type="PANTHER" id="PTHR32015:SF3">
    <property type="entry name" value="TRIACYLGLYCEROL LIPASE"/>
    <property type="match status" value="1"/>
</dbReference>
<evidence type="ECO:0000313" key="2">
    <source>
        <dbReference type="WBParaSite" id="Minc3s00050g02701"/>
    </source>
</evidence>